<evidence type="ECO:0000313" key="2">
    <source>
        <dbReference type="Proteomes" id="UP000583387"/>
    </source>
</evidence>
<accession>A0A7U7EQW5</accession>
<sequence>MRAMGGIAPTLLIGSPLHRPLPWKTLRGFPPYERNFDVGL</sequence>
<comment type="caution">
    <text evidence="1">The sequence shown here is derived from an EMBL/GenBank/DDBJ whole genome shotgun (WGS) entry which is preliminary data.</text>
</comment>
<keyword evidence="2" id="KW-1185">Reference proteome</keyword>
<reference evidence="1 2" key="1">
    <citation type="submission" date="2020-08" db="EMBL/GenBank/DDBJ databases">
        <authorList>
            <person name="Criscuolo A."/>
        </authorList>
    </citation>
    <scope>NUCLEOTIDE SEQUENCE [LARGE SCALE GENOMIC DNA]</scope>
    <source>
        <strain evidence="1">CIP111764</strain>
    </source>
</reference>
<dbReference type="AlphaFoldDB" id="A0A7U7EQW5"/>
<dbReference type="EMBL" id="CAJFCI010000055">
    <property type="protein sequence ID" value="CAD5108500.1"/>
    <property type="molecule type" value="Genomic_DNA"/>
</dbReference>
<protein>
    <submittedName>
        <fullName evidence="1">Uncharacterized protein</fullName>
    </submittedName>
</protein>
<organism evidence="1 2">
    <name type="scientific">Zestomonas carbonaria</name>
    <dbReference type="NCBI Taxonomy" id="2762745"/>
    <lineage>
        <taxon>Bacteria</taxon>
        <taxon>Pseudomonadati</taxon>
        <taxon>Pseudomonadota</taxon>
        <taxon>Gammaproteobacteria</taxon>
        <taxon>Pseudomonadales</taxon>
        <taxon>Pseudomonadaceae</taxon>
        <taxon>Zestomonas</taxon>
    </lineage>
</organism>
<proteinExistence type="predicted"/>
<dbReference type="Proteomes" id="UP000583387">
    <property type="component" value="Unassembled WGS sequence"/>
</dbReference>
<gene>
    <name evidence="1" type="ORF">PSEWESI4_02787</name>
</gene>
<evidence type="ECO:0000313" key="1">
    <source>
        <dbReference type="EMBL" id="CAD5108500.1"/>
    </source>
</evidence>
<name>A0A7U7EQW5_9GAMM</name>